<evidence type="ECO:0000256" key="3">
    <source>
        <dbReference type="ARBA" id="ARBA00023054"/>
    </source>
</evidence>
<organism evidence="8 9">
    <name type="scientific">Dendrobium thyrsiflorum</name>
    <name type="common">Pinecone-like raceme dendrobium</name>
    <name type="synonym">Orchid</name>
    <dbReference type="NCBI Taxonomy" id="117978"/>
    <lineage>
        <taxon>Eukaryota</taxon>
        <taxon>Viridiplantae</taxon>
        <taxon>Streptophyta</taxon>
        <taxon>Embryophyta</taxon>
        <taxon>Tracheophyta</taxon>
        <taxon>Spermatophyta</taxon>
        <taxon>Magnoliopsida</taxon>
        <taxon>Liliopsida</taxon>
        <taxon>Asparagales</taxon>
        <taxon>Orchidaceae</taxon>
        <taxon>Epidendroideae</taxon>
        <taxon>Malaxideae</taxon>
        <taxon>Dendrobiinae</taxon>
        <taxon>Dendrobium</taxon>
    </lineage>
</organism>
<dbReference type="Proteomes" id="UP001552299">
    <property type="component" value="Unassembled WGS sequence"/>
</dbReference>
<dbReference type="Pfam" id="PF02042">
    <property type="entry name" value="RWP-RK"/>
    <property type="match status" value="1"/>
</dbReference>
<evidence type="ECO:0000256" key="2">
    <source>
        <dbReference type="ARBA" id="ARBA00023015"/>
    </source>
</evidence>
<evidence type="ECO:0000259" key="7">
    <source>
        <dbReference type="PROSITE" id="PS51519"/>
    </source>
</evidence>
<keyword evidence="3" id="KW-0175">Coiled coil</keyword>
<evidence type="ECO:0000313" key="9">
    <source>
        <dbReference type="Proteomes" id="UP001552299"/>
    </source>
</evidence>
<dbReference type="PANTHER" id="PTHR46373">
    <property type="entry name" value="PROTEIN RKD4"/>
    <property type="match status" value="1"/>
</dbReference>
<feature type="domain" description="RWP-RK" evidence="7">
    <location>
        <begin position="198"/>
        <end position="278"/>
    </location>
</feature>
<evidence type="ECO:0000313" key="8">
    <source>
        <dbReference type="EMBL" id="KAL0906884.1"/>
    </source>
</evidence>
<sequence>MAEFSNHDTDTHCNHEDADDDVLRFLDFSPASATVENKLLDADLSFWADQQSEELGQAEGGWVPPVMALDCSECVVLREVVHSNGLKTMRLSIHGSVGRFYHATLDVSYIDGDGCSSSMEQSFIDLSEQSFEWVKQFLTDYGHLRLRDKYMMAQDSVSAFFDALCAKMSNGDLHLPADAGLCQFRSATVNDGPCRTSKSGIAAQRERTGKLHINDLADYFHLPISEAAKKLHICSTALKKICRKHGMSRWPHRKIKSIDRRISNLLRDFPSNNEEEEAVNTQAEIEQLKAQRARICAGLPP</sequence>
<dbReference type="GO" id="GO:0003677">
    <property type="term" value="F:DNA binding"/>
    <property type="evidence" value="ECO:0007669"/>
    <property type="project" value="UniProtKB-KW"/>
</dbReference>
<dbReference type="EMBL" id="JANQDX010000018">
    <property type="protein sequence ID" value="KAL0906884.1"/>
    <property type="molecule type" value="Genomic_DNA"/>
</dbReference>
<evidence type="ECO:0000256" key="6">
    <source>
        <dbReference type="ARBA" id="ARBA00023242"/>
    </source>
</evidence>
<dbReference type="InterPro" id="IPR044607">
    <property type="entry name" value="RKD-like"/>
</dbReference>
<keyword evidence="2" id="KW-0805">Transcription regulation</keyword>
<keyword evidence="4" id="KW-0238">DNA-binding</keyword>
<keyword evidence="9" id="KW-1185">Reference proteome</keyword>
<evidence type="ECO:0000256" key="5">
    <source>
        <dbReference type="ARBA" id="ARBA00023163"/>
    </source>
</evidence>
<comment type="caution">
    <text evidence="8">The sequence shown here is derived from an EMBL/GenBank/DDBJ whole genome shotgun (WGS) entry which is preliminary data.</text>
</comment>
<dbReference type="PANTHER" id="PTHR46373:SF5">
    <property type="entry name" value="RWP-RK DOMAIN PROTEIN"/>
    <property type="match status" value="1"/>
</dbReference>
<keyword evidence="6" id="KW-0539">Nucleus</keyword>
<dbReference type="PROSITE" id="PS51519">
    <property type="entry name" value="RWP_RK"/>
    <property type="match status" value="1"/>
</dbReference>
<evidence type="ECO:0000256" key="4">
    <source>
        <dbReference type="ARBA" id="ARBA00023125"/>
    </source>
</evidence>
<accession>A0ABD0U490</accession>
<comment type="function">
    <text evidence="1">Putative transcription factor.</text>
</comment>
<gene>
    <name evidence="8" type="ORF">M5K25_025414</name>
</gene>
<proteinExistence type="predicted"/>
<name>A0ABD0U490_DENTH</name>
<dbReference type="InterPro" id="IPR003035">
    <property type="entry name" value="RWP-RK_dom"/>
</dbReference>
<keyword evidence="5" id="KW-0804">Transcription</keyword>
<dbReference type="AlphaFoldDB" id="A0ABD0U490"/>
<evidence type="ECO:0000256" key="1">
    <source>
        <dbReference type="ARBA" id="ARBA00004049"/>
    </source>
</evidence>
<reference evidence="8 9" key="1">
    <citation type="journal article" date="2024" name="Plant Biotechnol. J.">
        <title>Dendrobium thyrsiflorum genome and its molecular insights into genes involved in important horticultural traits.</title>
        <authorList>
            <person name="Chen B."/>
            <person name="Wang J.Y."/>
            <person name="Zheng P.J."/>
            <person name="Li K.L."/>
            <person name="Liang Y.M."/>
            <person name="Chen X.F."/>
            <person name="Zhang C."/>
            <person name="Zhao X."/>
            <person name="He X."/>
            <person name="Zhang G.Q."/>
            <person name="Liu Z.J."/>
            <person name="Xu Q."/>
        </authorList>
    </citation>
    <scope>NUCLEOTIDE SEQUENCE [LARGE SCALE GENOMIC DNA]</scope>
    <source>
        <strain evidence="8">GZMU011</strain>
    </source>
</reference>
<protein>
    <recommendedName>
        <fullName evidence="7">RWP-RK domain-containing protein</fullName>
    </recommendedName>
</protein>